<comment type="caution">
    <text evidence="1">The sequence shown here is derived from an EMBL/GenBank/DDBJ whole genome shotgun (WGS) entry which is preliminary data.</text>
</comment>
<dbReference type="EMBL" id="BAAAOR010000040">
    <property type="protein sequence ID" value="GAA1543244.1"/>
    <property type="molecule type" value="Genomic_DNA"/>
</dbReference>
<protein>
    <submittedName>
        <fullName evidence="1">Uncharacterized protein</fullName>
    </submittedName>
</protein>
<evidence type="ECO:0000313" key="2">
    <source>
        <dbReference type="Proteomes" id="UP001500842"/>
    </source>
</evidence>
<dbReference type="RefSeq" id="WP_141007083.1">
    <property type="nucleotide sequence ID" value="NZ_BAAAOR010000040.1"/>
</dbReference>
<keyword evidence="2" id="KW-1185">Reference proteome</keyword>
<proteinExistence type="predicted"/>
<name>A0ABN2BMV4_9ACTN</name>
<dbReference type="Proteomes" id="UP001500842">
    <property type="component" value="Unassembled WGS sequence"/>
</dbReference>
<reference evidence="1 2" key="1">
    <citation type="journal article" date="2019" name="Int. J. Syst. Evol. Microbiol.">
        <title>The Global Catalogue of Microorganisms (GCM) 10K type strain sequencing project: providing services to taxonomists for standard genome sequencing and annotation.</title>
        <authorList>
            <consortium name="The Broad Institute Genomics Platform"/>
            <consortium name="The Broad Institute Genome Sequencing Center for Infectious Disease"/>
            <person name="Wu L."/>
            <person name="Ma J."/>
        </authorList>
    </citation>
    <scope>NUCLEOTIDE SEQUENCE [LARGE SCALE GENOMIC DNA]</scope>
    <source>
        <strain evidence="1 2">JCM 14942</strain>
    </source>
</reference>
<evidence type="ECO:0000313" key="1">
    <source>
        <dbReference type="EMBL" id="GAA1543244.1"/>
    </source>
</evidence>
<accession>A0ABN2BMV4</accession>
<organism evidence="1 2">
    <name type="scientific">Nocardioides humi</name>
    <dbReference type="NCBI Taxonomy" id="449461"/>
    <lineage>
        <taxon>Bacteria</taxon>
        <taxon>Bacillati</taxon>
        <taxon>Actinomycetota</taxon>
        <taxon>Actinomycetes</taxon>
        <taxon>Propionibacteriales</taxon>
        <taxon>Nocardioidaceae</taxon>
        <taxon>Nocardioides</taxon>
    </lineage>
</organism>
<gene>
    <name evidence="1" type="ORF">GCM10009788_52200</name>
</gene>
<sequence length="365" mass="38385">MARGISSTGDLLTRLGDGTDLNRLWADYSEVVKEFNARRDTLSNLLTFKTTLAVDAVLQSFTGASFEDATEYGIPVASRPTVEGVELGYTFKFRDAATRFTWQFLASATREQTDAITNSVLEADNKQLFQAVLSALLNNVARTNEKGAAVYPLWNGDAMVPPEHDGQTFGVHSHYVTSGTASLSAAGGQIAVDALMELVLEHGYGDGTNGQLVLLVNRVEGNQIRTFRSVAGGGEGSYDFIPGDGAPARLTSESVVGDTPPAKIGDLPLIGAYGPAFVGISSLVPAGYVIAVATGGPNSAFNPVAIRQHPQANLQGLKLLGGDNNAYPIIDSTFLRGFGTGVRHRGAAAVMQVTANPAYAVPAGY</sequence>